<accession>A0ACC1JAR1</accession>
<organism evidence="1 2">
    <name type="scientific">Linderina macrospora</name>
    <dbReference type="NCBI Taxonomy" id="4868"/>
    <lineage>
        <taxon>Eukaryota</taxon>
        <taxon>Fungi</taxon>
        <taxon>Fungi incertae sedis</taxon>
        <taxon>Zoopagomycota</taxon>
        <taxon>Kickxellomycotina</taxon>
        <taxon>Kickxellomycetes</taxon>
        <taxon>Kickxellales</taxon>
        <taxon>Kickxellaceae</taxon>
        <taxon>Linderina</taxon>
    </lineage>
</organism>
<evidence type="ECO:0000313" key="2">
    <source>
        <dbReference type="Proteomes" id="UP001150603"/>
    </source>
</evidence>
<reference evidence="1" key="1">
    <citation type="submission" date="2022-07" db="EMBL/GenBank/DDBJ databases">
        <title>Phylogenomic reconstructions and comparative analyses of Kickxellomycotina fungi.</title>
        <authorList>
            <person name="Reynolds N.K."/>
            <person name="Stajich J.E."/>
            <person name="Barry K."/>
            <person name="Grigoriev I.V."/>
            <person name="Crous P."/>
            <person name="Smith M.E."/>
        </authorList>
    </citation>
    <scope>NUCLEOTIDE SEQUENCE</scope>
    <source>
        <strain evidence="1">NRRL 5244</strain>
    </source>
</reference>
<sequence length="96" mass="10526">MLKCADIGPQNIELLMQCYCKTVYNTNYYEYNGRKETLVCTVGDNKNIVGNATEACANHEKYSSCPGINIRPNAGAHVTLSKVALLAVAFSSLLFM</sequence>
<name>A0ACC1JAR1_9FUNG</name>
<comment type="caution">
    <text evidence="1">The sequence shown here is derived from an EMBL/GenBank/DDBJ whole genome shotgun (WGS) entry which is preliminary data.</text>
</comment>
<dbReference type="EMBL" id="JANBPW010001492">
    <property type="protein sequence ID" value="KAJ1944291.1"/>
    <property type="molecule type" value="Genomic_DNA"/>
</dbReference>
<evidence type="ECO:0000313" key="1">
    <source>
        <dbReference type="EMBL" id="KAJ1944291.1"/>
    </source>
</evidence>
<gene>
    <name evidence="1" type="ORF">FBU59_002643</name>
</gene>
<protein>
    <submittedName>
        <fullName evidence="1">Uncharacterized protein</fullName>
    </submittedName>
</protein>
<proteinExistence type="predicted"/>
<keyword evidence="2" id="KW-1185">Reference proteome</keyword>
<dbReference type="Proteomes" id="UP001150603">
    <property type="component" value="Unassembled WGS sequence"/>
</dbReference>